<dbReference type="SMART" id="SM00155">
    <property type="entry name" value="PLDc"/>
    <property type="match status" value="1"/>
</dbReference>
<accession>A0A1G7NKD3</accession>
<dbReference type="GO" id="GO:0004630">
    <property type="term" value="F:phospholipase D activity"/>
    <property type="evidence" value="ECO:0007669"/>
    <property type="project" value="UniProtKB-EC"/>
</dbReference>
<dbReference type="EC" id="3.1.4.4" evidence="5"/>
<proteinExistence type="inferred from homology"/>
<dbReference type="PROSITE" id="PS50035">
    <property type="entry name" value="PLD"/>
    <property type="match status" value="1"/>
</dbReference>
<keyword evidence="8" id="KW-0378">Hydrolase</keyword>
<dbReference type="InterPro" id="IPR001736">
    <property type="entry name" value="PLipase_D/transphosphatidylase"/>
</dbReference>
<evidence type="ECO:0000256" key="7">
    <source>
        <dbReference type="ARBA" id="ARBA00022525"/>
    </source>
</evidence>
<dbReference type="PANTHER" id="PTHR43856">
    <property type="entry name" value="CARDIOLIPIN HYDROLASE"/>
    <property type="match status" value="1"/>
</dbReference>
<evidence type="ECO:0000256" key="9">
    <source>
        <dbReference type="ARBA" id="ARBA00022963"/>
    </source>
</evidence>
<dbReference type="SUPFAM" id="SSF56024">
    <property type="entry name" value="Phospholipase D/nuclease"/>
    <property type="match status" value="1"/>
</dbReference>
<dbReference type="PANTHER" id="PTHR43856:SF1">
    <property type="entry name" value="MITOCHONDRIAL CARDIOLIPIN HYDROLASE"/>
    <property type="match status" value="1"/>
</dbReference>
<evidence type="ECO:0000256" key="2">
    <source>
        <dbReference type="ARBA" id="ARBA00003145"/>
    </source>
</evidence>
<dbReference type="Pfam" id="PF13091">
    <property type="entry name" value="PLDc_2"/>
    <property type="match status" value="1"/>
</dbReference>
<keyword evidence="10" id="KW-0443">Lipid metabolism</keyword>
<evidence type="ECO:0000259" key="14">
    <source>
        <dbReference type="PROSITE" id="PS50035"/>
    </source>
</evidence>
<keyword evidence="13" id="KW-0472">Membrane</keyword>
<dbReference type="EMBL" id="FMZW01000071">
    <property type="protein sequence ID" value="SDF74508.1"/>
    <property type="molecule type" value="Genomic_DNA"/>
</dbReference>
<evidence type="ECO:0000256" key="10">
    <source>
        <dbReference type="ARBA" id="ARBA00023098"/>
    </source>
</evidence>
<keyword evidence="13" id="KW-0812">Transmembrane</keyword>
<dbReference type="Gene3D" id="3.30.870.10">
    <property type="entry name" value="Endonuclease Chain A"/>
    <property type="match status" value="1"/>
</dbReference>
<protein>
    <recommendedName>
        <fullName evidence="6">Phospholipase D</fullName>
        <ecNumber evidence="5">3.1.4.4</ecNumber>
    </recommendedName>
    <alternativeName>
        <fullName evidence="11">Choline phosphatase</fullName>
    </alternativeName>
</protein>
<comment type="catalytic activity">
    <reaction evidence="1">
        <text>a 1,2-diacyl-sn-glycero-3-phosphocholine + H2O = a 1,2-diacyl-sn-glycero-3-phosphate + choline + H(+)</text>
        <dbReference type="Rhea" id="RHEA:14445"/>
        <dbReference type="ChEBI" id="CHEBI:15354"/>
        <dbReference type="ChEBI" id="CHEBI:15377"/>
        <dbReference type="ChEBI" id="CHEBI:15378"/>
        <dbReference type="ChEBI" id="CHEBI:57643"/>
        <dbReference type="ChEBI" id="CHEBI:58608"/>
        <dbReference type="EC" id="3.1.4.4"/>
    </reaction>
</comment>
<evidence type="ECO:0000256" key="3">
    <source>
        <dbReference type="ARBA" id="ARBA00004613"/>
    </source>
</evidence>
<keyword evidence="7" id="KW-0964">Secreted</keyword>
<evidence type="ECO:0000313" key="15">
    <source>
        <dbReference type="EMBL" id="SDF74508.1"/>
    </source>
</evidence>
<evidence type="ECO:0000256" key="5">
    <source>
        <dbReference type="ARBA" id="ARBA00012027"/>
    </source>
</evidence>
<evidence type="ECO:0000313" key="16">
    <source>
        <dbReference type="Proteomes" id="UP000199245"/>
    </source>
</evidence>
<evidence type="ECO:0000256" key="8">
    <source>
        <dbReference type="ARBA" id="ARBA00022801"/>
    </source>
</evidence>
<sequence length="189" mass="19996">MPASQADLLRRWVLPSAGALFGIGIWWAIGSGLLGHADVRLTDTTALRHDTGEAGPSVRAGTVEIAFAPRPSDSALHLVLKVIDSAEATLLVAAYELSSKPVSDALINAAKRGVAVFVVADQKQNGSARGKLEELAAAGVQVRTDGLYPAMHNKFVVADQRTVETGSFNYSHSAQRRNAEKRRGAVGRA</sequence>
<evidence type="ECO:0000256" key="11">
    <source>
        <dbReference type="ARBA" id="ARBA00029594"/>
    </source>
</evidence>
<feature type="domain" description="PLD phosphodiesterase" evidence="14">
    <location>
        <begin position="147"/>
        <end position="174"/>
    </location>
</feature>
<evidence type="ECO:0000256" key="6">
    <source>
        <dbReference type="ARBA" id="ARBA00018392"/>
    </source>
</evidence>
<dbReference type="GO" id="GO:0006793">
    <property type="term" value="P:phosphorus metabolic process"/>
    <property type="evidence" value="ECO:0007669"/>
    <property type="project" value="UniProtKB-ARBA"/>
</dbReference>
<dbReference type="RefSeq" id="WP_092090167.1">
    <property type="nucleotide sequence ID" value="NZ_FMZW01000071.1"/>
</dbReference>
<dbReference type="GO" id="GO:0005576">
    <property type="term" value="C:extracellular region"/>
    <property type="evidence" value="ECO:0007669"/>
    <property type="project" value="UniProtKB-SubCell"/>
</dbReference>
<organism evidence="15 16">
    <name type="scientific">Bradyrhizobium brasilense</name>
    <dbReference type="NCBI Taxonomy" id="1419277"/>
    <lineage>
        <taxon>Bacteria</taxon>
        <taxon>Pseudomonadati</taxon>
        <taxon>Pseudomonadota</taxon>
        <taxon>Alphaproteobacteria</taxon>
        <taxon>Hyphomicrobiales</taxon>
        <taxon>Nitrobacteraceae</taxon>
        <taxon>Bradyrhizobium</taxon>
    </lineage>
</organism>
<feature type="region of interest" description="Disordered" evidence="12">
    <location>
        <begin position="168"/>
        <end position="189"/>
    </location>
</feature>
<dbReference type="AlphaFoldDB" id="A0A1G7NKD3"/>
<evidence type="ECO:0000256" key="13">
    <source>
        <dbReference type="SAM" id="Phobius"/>
    </source>
</evidence>
<dbReference type="Proteomes" id="UP000199245">
    <property type="component" value="Unassembled WGS sequence"/>
</dbReference>
<keyword evidence="13" id="KW-1133">Transmembrane helix</keyword>
<evidence type="ECO:0000256" key="4">
    <source>
        <dbReference type="ARBA" id="ARBA00008664"/>
    </source>
</evidence>
<keyword evidence="9" id="KW-0442">Lipid degradation</keyword>
<evidence type="ECO:0000256" key="1">
    <source>
        <dbReference type="ARBA" id="ARBA00000798"/>
    </source>
</evidence>
<gene>
    <name evidence="15" type="ORF">SAMN05216337_10719</name>
</gene>
<comment type="subcellular location">
    <subcellularLocation>
        <location evidence="3">Secreted</location>
    </subcellularLocation>
</comment>
<feature type="transmembrane region" description="Helical" evidence="13">
    <location>
        <begin position="12"/>
        <end position="29"/>
    </location>
</feature>
<dbReference type="InterPro" id="IPR025202">
    <property type="entry name" value="PLD-like_dom"/>
</dbReference>
<name>A0A1G7NKD3_9BRAD</name>
<dbReference type="InterPro" id="IPR051406">
    <property type="entry name" value="PLD_domain"/>
</dbReference>
<comment type="similarity">
    <text evidence="4">Belongs to the phospholipase D family.</text>
</comment>
<evidence type="ECO:0000256" key="12">
    <source>
        <dbReference type="SAM" id="MobiDB-lite"/>
    </source>
</evidence>
<reference evidence="15 16" key="1">
    <citation type="submission" date="2016-10" db="EMBL/GenBank/DDBJ databases">
        <authorList>
            <person name="de Groot N.N."/>
        </authorList>
    </citation>
    <scope>NUCLEOTIDE SEQUENCE [LARGE SCALE GENOMIC DNA]</scope>
    <source>
        <strain evidence="15 16">R5</strain>
    </source>
</reference>
<dbReference type="GO" id="GO:0016042">
    <property type="term" value="P:lipid catabolic process"/>
    <property type="evidence" value="ECO:0007669"/>
    <property type="project" value="UniProtKB-KW"/>
</dbReference>
<dbReference type="GO" id="GO:0016891">
    <property type="term" value="F:RNA endonuclease activity producing 5'-phosphomonoesters, hydrolytic mechanism"/>
    <property type="evidence" value="ECO:0007669"/>
    <property type="project" value="TreeGrafter"/>
</dbReference>
<comment type="function">
    <text evidence="2">Could be a virulence factor.</text>
</comment>